<sequence>MMYQAHEQKSFLGWMRETGNMFTGDEYHQRFGIWLSNKRLVQQHNAANGGFVLAMNKLAHLSPSEYKALLGFKNEKRSDRVKPIASNYVAPASIDWREKGVVNPIKDQGQCGSCWTFSTIQAMESQWAVKHTKLYSLSEQNLVDCVTTCYGCNGGLMELAYDYVKTYQKGKFMTEADYPYKAIDQSCKFNAAKVAEPTVTGYITVTEGDEKDLMNKVAQYGPAAIAIDASHYSFQLYSSGIYDESSCSPEGLDHAVGCVGYGSEGSKNYWIVRNSWGVSWGEKGYIRMIKDKNNQCGEASAACIPTVSA</sequence>
<dbReference type="AlphaFoldDB" id="A0A8U0WPR1"/>
<evidence type="ECO:0000313" key="6">
    <source>
        <dbReference type="Proteomes" id="UP000001542"/>
    </source>
</evidence>
<dbReference type="SMART" id="SM00645">
    <property type="entry name" value="Pept_C1"/>
    <property type="match status" value="1"/>
</dbReference>
<evidence type="ECO:0000313" key="5">
    <source>
        <dbReference type="EMBL" id="EAY15215.1"/>
    </source>
</evidence>
<gene>
    <name evidence="5" type="ORF">TVAG_202090</name>
</gene>
<dbReference type="PROSITE" id="PS00139">
    <property type="entry name" value="THIOL_PROTEASE_CYS"/>
    <property type="match status" value="1"/>
</dbReference>
<dbReference type="Proteomes" id="UP000001542">
    <property type="component" value="Unassembled WGS sequence"/>
</dbReference>
<dbReference type="KEGG" id="tva:4773216"/>
<dbReference type="SMR" id="A0A8U0WPR1"/>
<dbReference type="InterPro" id="IPR025661">
    <property type="entry name" value="Pept_asp_AS"/>
</dbReference>
<dbReference type="InterPro" id="IPR013128">
    <property type="entry name" value="Peptidase_C1A"/>
</dbReference>
<protein>
    <submittedName>
        <fullName evidence="5">Clan CA, family C1, cathepsin L-like cysteine peptidase</fullName>
    </submittedName>
</protein>
<dbReference type="EMBL" id="DS113259">
    <property type="protein sequence ID" value="EAY15215.1"/>
    <property type="molecule type" value="Genomic_DNA"/>
</dbReference>
<dbReference type="Pfam" id="PF08246">
    <property type="entry name" value="Inhibitor_I29"/>
    <property type="match status" value="1"/>
</dbReference>
<dbReference type="InterPro" id="IPR013201">
    <property type="entry name" value="Prot_inhib_I29"/>
</dbReference>
<name>A0A8U0WPR1_TRIV3</name>
<reference evidence="5" key="2">
    <citation type="journal article" date="2007" name="Science">
        <title>Draft genome sequence of the sexually transmitted pathogen Trichomonas vaginalis.</title>
        <authorList>
            <person name="Carlton J.M."/>
            <person name="Hirt R.P."/>
            <person name="Silva J.C."/>
            <person name="Delcher A.L."/>
            <person name="Schatz M."/>
            <person name="Zhao Q."/>
            <person name="Wortman J.R."/>
            <person name="Bidwell S.L."/>
            <person name="Alsmark U.C.M."/>
            <person name="Besteiro S."/>
            <person name="Sicheritz-Ponten T."/>
            <person name="Noel C.J."/>
            <person name="Dacks J.B."/>
            <person name="Foster P.G."/>
            <person name="Simillion C."/>
            <person name="Van de Peer Y."/>
            <person name="Miranda-Saavedra D."/>
            <person name="Barton G.J."/>
            <person name="Westrop G.D."/>
            <person name="Mueller S."/>
            <person name="Dessi D."/>
            <person name="Fiori P.L."/>
            <person name="Ren Q."/>
            <person name="Paulsen I."/>
            <person name="Zhang H."/>
            <person name="Bastida-Corcuera F.D."/>
            <person name="Simoes-Barbosa A."/>
            <person name="Brown M.T."/>
            <person name="Hayes R.D."/>
            <person name="Mukherjee M."/>
            <person name="Okumura C.Y."/>
            <person name="Schneider R."/>
            <person name="Smith A.J."/>
            <person name="Vanacova S."/>
            <person name="Villalvazo M."/>
            <person name="Haas B.J."/>
            <person name="Pertea M."/>
            <person name="Feldblyum T.V."/>
            <person name="Utterback T.R."/>
            <person name="Shu C.L."/>
            <person name="Osoegawa K."/>
            <person name="de Jong P.J."/>
            <person name="Hrdy I."/>
            <person name="Horvathova L."/>
            <person name="Zubacova Z."/>
            <person name="Dolezal P."/>
            <person name="Malik S.B."/>
            <person name="Logsdon J.M. Jr."/>
            <person name="Henze K."/>
            <person name="Gupta A."/>
            <person name="Wang C.C."/>
            <person name="Dunne R.L."/>
            <person name="Upcroft J.A."/>
            <person name="Upcroft P."/>
            <person name="White O."/>
            <person name="Salzberg S.L."/>
            <person name="Tang P."/>
            <person name="Chiu C.-H."/>
            <person name="Lee Y.-S."/>
            <person name="Embley T.M."/>
            <person name="Coombs G.H."/>
            <person name="Mottram J.C."/>
            <person name="Tachezy J."/>
            <person name="Fraser-Liggett C.M."/>
            <person name="Johnson P.J."/>
        </authorList>
    </citation>
    <scope>NUCLEOTIDE SEQUENCE [LARGE SCALE GENOMIC DNA]</scope>
    <source>
        <strain evidence="5">G3</strain>
    </source>
</reference>
<dbReference type="MEROPS" id="C01.082"/>
<dbReference type="InterPro" id="IPR038765">
    <property type="entry name" value="Papain-like_cys_pep_sf"/>
</dbReference>
<dbReference type="PROSITE" id="PS00640">
    <property type="entry name" value="THIOL_PROTEASE_ASN"/>
    <property type="match status" value="1"/>
</dbReference>
<dbReference type="Gene3D" id="3.90.70.10">
    <property type="entry name" value="Cysteine proteinases"/>
    <property type="match status" value="1"/>
</dbReference>
<dbReference type="GO" id="GO:0051603">
    <property type="term" value="P:proteolysis involved in protein catabolic process"/>
    <property type="evidence" value="ECO:0000318"/>
    <property type="project" value="GO_Central"/>
</dbReference>
<evidence type="ECO:0000259" key="4">
    <source>
        <dbReference type="SMART" id="SM00848"/>
    </source>
</evidence>
<keyword evidence="2" id="KW-1015">Disulfide bond</keyword>
<dbReference type="SUPFAM" id="SSF54001">
    <property type="entry name" value="Cysteine proteinases"/>
    <property type="match status" value="1"/>
</dbReference>
<evidence type="ECO:0000256" key="1">
    <source>
        <dbReference type="ARBA" id="ARBA00008455"/>
    </source>
</evidence>
<keyword evidence="6" id="KW-1185">Reference proteome</keyword>
<dbReference type="InterPro" id="IPR039417">
    <property type="entry name" value="Peptidase_C1A_papain-like"/>
</dbReference>
<proteinExistence type="inferred from homology"/>
<dbReference type="SMART" id="SM00848">
    <property type="entry name" value="Inhibitor_I29"/>
    <property type="match status" value="1"/>
</dbReference>
<dbReference type="GO" id="GO:0005615">
    <property type="term" value="C:extracellular space"/>
    <property type="evidence" value="ECO:0000318"/>
    <property type="project" value="GO_Central"/>
</dbReference>
<accession>A0A8U0WPR1</accession>
<dbReference type="OMA" id="EGETCCC"/>
<dbReference type="InterPro" id="IPR000668">
    <property type="entry name" value="Peptidase_C1A_C"/>
</dbReference>
<comment type="similarity">
    <text evidence="1">Belongs to the peptidase C1 family.</text>
</comment>
<dbReference type="PRINTS" id="PR00705">
    <property type="entry name" value="PAPAIN"/>
</dbReference>
<dbReference type="InterPro" id="IPR000169">
    <property type="entry name" value="Pept_cys_AS"/>
</dbReference>
<dbReference type="GO" id="GO:0005764">
    <property type="term" value="C:lysosome"/>
    <property type="evidence" value="ECO:0000318"/>
    <property type="project" value="GO_Central"/>
</dbReference>
<dbReference type="FunFam" id="3.90.70.10:FF:000039">
    <property type="entry name" value="Cysteine proteinase 2, putative"/>
    <property type="match status" value="1"/>
</dbReference>
<dbReference type="CDD" id="cd02248">
    <property type="entry name" value="Peptidase_C1A"/>
    <property type="match status" value="1"/>
</dbReference>
<dbReference type="RefSeq" id="XP_001327438.1">
    <property type="nucleotide sequence ID" value="XM_001327403.1"/>
</dbReference>
<dbReference type="PANTHER" id="PTHR12411">
    <property type="entry name" value="CYSTEINE PROTEASE FAMILY C1-RELATED"/>
    <property type="match status" value="1"/>
</dbReference>
<feature type="domain" description="Peptidase C1A papain C-terminal" evidence="3">
    <location>
        <begin position="90"/>
        <end position="306"/>
    </location>
</feature>
<reference evidence="5" key="1">
    <citation type="submission" date="2006-10" db="EMBL/GenBank/DDBJ databases">
        <authorList>
            <person name="Amadeo P."/>
            <person name="Zhao Q."/>
            <person name="Wortman J."/>
            <person name="Fraser-Liggett C."/>
            <person name="Carlton J."/>
        </authorList>
    </citation>
    <scope>NUCLEOTIDE SEQUENCE</scope>
    <source>
        <strain evidence="5">G3</strain>
    </source>
</reference>
<feature type="domain" description="Cathepsin propeptide inhibitor" evidence="4">
    <location>
        <begin position="11"/>
        <end position="66"/>
    </location>
</feature>
<dbReference type="OrthoDB" id="387093at2759"/>
<evidence type="ECO:0000259" key="3">
    <source>
        <dbReference type="SMART" id="SM00645"/>
    </source>
</evidence>
<dbReference type="VEuPathDB" id="TrichDB:TVAGG3_0201660"/>
<dbReference type="Pfam" id="PF00112">
    <property type="entry name" value="Peptidase_C1"/>
    <property type="match status" value="1"/>
</dbReference>
<dbReference type="GO" id="GO:0004197">
    <property type="term" value="F:cysteine-type endopeptidase activity"/>
    <property type="evidence" value="ECO:0000318"/>
    <property type="project" value="GO_Central"/>
</dbReference>
<evidence type="ECO:0000256" key="2">
    <source>
        <dbReference type="ARBA" id="ARBA00023157"/>
    </source>
</evidence>
<organism evidence="5 6">
    <name type="scientific">Trichomonas vaginalis (strain ATCC PRA-98 / G3)</name>
    <dbReference type="NCBI Taxonomy" id="412133"/>
    <lineage>
        <taxon>Eukaryota</taxon>
        <taxon>Metamonada</taxon>
        <taxon>Parabasalia</taxon>
        <taxon>Trichomonadida</taxon>
        <taxon>Trichomonadidae</taxon>
        <taxon>Trichomonas</taxon>
    </lineage>
</organism>